<sequence length="353" mass="40926">MYSYPEVTVDVTPPTVLINFYRIHGTFAFFFNILGVFLIMKNPRIVKLYRGFMLNMQILSLLADAQTTILMQPVYIFPIIGGYTNGVWWHIFRLSSHIQMGIFILLLYLQVASIVCAIVTKYHVVSSIGNASDRPFLFWMFVLFYHSCAFIIFGFYCISYLTKQEAFDVIKMKFPNAMNVFVIDSVEVYDLEVNKWMMVTTSLISAMLISSLLISFYFSVRLLKTLRLKRLCLSARSFRGHQIAVTSLMAQATIPFIVILIPIGTIVYFFIHVVPNAQEISNTMMAIYSFHSSLSTAVMIISTPQYRKMIRRGLKYVLPKIKSDQFQFFSDLQQQRLHPRQPKYSEHQPQVFD</sequence>
<dbReference type="Proteomes" id="UP000008068">
    <property type="component" value="Unassembled WGS sequence"/>
</dbReference>
<dbReference type="SUPFAM" id="SSF81321">
    <property type="entry name" value="Family A G protein-coupled receptor-like"/>
    <property type="match status" value="1"/>
</dbReference>
<dbReference type="PANTHER" id="PTHR46964">
    <property type="entry name" value="SERPENTINE RECEPTOR, CLASS I-RELATED"/>
    <property type="match status" value="1"/>
</dbReference>
<keyword evidence="3" id="KW-1185">Reference proteome</keyword>
<dbReference type="EMBL" id="GL380104">
    <property type="protein sequence ID" value="EGT46601.1"/>
    <property type="molecule type" value="Genomic_DNA"/>
</dbReference>
<keyword evidence="1" id="KW-0812">Transmembrane</keyword>
<gene>
    <name evidence="2" type="ORF">CAEBREN_31243</name>
</gene>
<evidence type="ECO:0000313" key="3">
    <source>
        <dbReference type="Proteomes" id="UP000008068"/>
    </source>
</evidence>
<organism evidence="3">
    <name type="scientific">Caenorhabditis brenneri</name>
    <name type="common">Nematode worm</name>
    <dbReference type="NCBI Taxonomy" id="135651"/>
    <lineage>
        <taxon>Eukaryota</taxon>
        <taxon>Metazoa</taxon>
        <taxon>Ecdysozoa</taxon>
        <taxon>Nematoda</taxon>
        <taxon>Chromadorea</taxon>
        <taxon>Rhabditida</taxon>
        <taxon>Rhabditina</taxon>
        <taxon>Rhabditomorpha</taxon>
        <taxon>Rhabditoidea</taxon>
        <taxon>Rhabditidae</taxon>
        <taxon>Peloderinae</taxon>
        <taxon>Caenorhabditis</taxon>
    </lineage>
</organism>
<dbReference type="STRING" id="135651.G0P6T9"/>
<feature type="transmembrane region" description="Helical" evidence="1">
    <location>
        <begin position="196"/>
        <end position="223"/>
    </location>
</feature>
<dbReference type="eggNOG" id="ENOG502TGYP">
    <property type="taxonomic scope" value="Eukaryota"/>
</dbReference>
<feature type="transmembrane region" description="Helical" evidence="1">
    <location>
        <begin position="243"/>
        <end position="271"/>
    </location>
</feature>
<dbReference type="HOGENOM" id="CLU_067919_1_0_1"/>
<evidence type="ECO:0000313" key="2">
    <source>
        <dbReference type="EMBL" id="EGT46601.1"/>
    </source>
</evidence>
<reference evidence="3" key="1">
    <citation type="submission" date="2011-07" db="EMBL/GenBank/DDBJ databases">
        <authorList>
            <consortium name="Caenorhabditis brenneri Sequencing and Analysis Consortium"/>
            <person name="Wilson R.K."/>
        </authorList>
    </citation>
    <scope>NUCLEOTIDE SEQUENCE [LARGE SCALE GENOMIC DNA]</scope>
    <source>
        <strain evidence="3">PB2801</strain>
    </source>
</reference>
<proteinExistence type="predicted"/>
<evidence type="ECO:0000256" key="1">
    <source>
        <dbReference type="SAM" id="Phobius"/>
    </source>
</evidence>
<dbReference type="FunCoup" id="G0P6T9">
    <property type="interactions" value="17"/>
</dbReference>
<feature type="transmembrane region" description="Helical" evidence="1">
    <location>
        <begin position="283"/>
        <end position="302"/>
    </location>
</feature>
<dbReference type="OrthoDB" id="5817111at2759"/>
<protein>
    <submittedName>
        <fullName evidence="2">Uncharacterized protein</fullName>
    </submittedName>
</protein>
<dbReference type="Pfam" id="PF10327">
    <property type="entry name" value="7TM_GPCR_Sri"/>
    <property type="match status" value="1"/>
</dbReference>
<keyword evidence="1" id="KW-1133">Transmembrane helix</keyword>
<feature type="transmembrane region" description="Helical" evidence="1">
    <location>
        <begin position="100"/>
        <end position="124"/>
    </location>
</feature>
<dbReference type="InterPro" id="IPR019429">
    <property type="entry name" value="7TM_GPCR_serpentine_rcpt_Sri"/>
</dbReference>
<name>G0P6T9_CAEBE</name>
<accession>G0P6T9</accession>
<dbReference type="InParanoid" id="G0P6T9"/>
<dbReference type="AlphaFoldDB" id="G0P6T9"/>
<keyword evidence="1" id="KW-0472">Membrane</keyword>
<feature type="transmembrane region" description="Helical" evidence="1">
    <location>
        <begin position="20"/>
        <end position="40"/>
    </location>
</feature>
<feature type="transmembrane region" description="Helical" evidence="1">
    <location>
        <begin position="136"/>
        <end position="161"/>
    </location>
</feature>